<proteinExistence type="predicted"/>
<name>A0A0G0JT09_9BACT</name>
<sequence length="339" mass="38112">MSGNTYESYSSSFRSSSKRHSSDEGTRKKADDDYAERIRNARATTGEKKAREERKTEELYDENLVKLGFTHPAKGIRRVHIILIDNSGSNKAIAANLREGSGYLSAVLNVIDPESQFAFNYFSDHCDGIRISQVVDFISPDKTGDKILFSTVKNIFPADGGDAAEAIECVLWDVCNIDFGDVTEKHLYLVSDVVAHGMGMDSDNGCPNQRNWRDSVKKVMETFTTFEVVGCGDLPKVGELQKQFLSPDKVAFDFIDLSGIREHRHRLGIVANAILFLVARHRGLQAVELFLSSLYEKWLSDPVFGENTDINARAAIKRFAKYLDISEEEKDRMMDKIFV</sequence>
<comment type="caution">
    <text evidence="2">The sequence shown here is derived from an EMBL/GenBank/DDBJ whole genome shotgun (WGS) entry which is preliminary data.</text>
</comment>
<feature type="region of interest" description="Disordered" evidence="1">
    <location>
        <begin position="1"/>
        <end position="54"/>
    </location>
</feature>
<accession>A0A0G0JT09</accession>
<protein>
    <recommendedName>
        <fullName evidence="4">VWFA domain-containing protein</fullName>
    </recommendedName>
</protein>
<gene>
    <name evidence="2" type="ORF">US91_C0004G0073</name>
</gene>
<evidence type="ECO:0000313" key="2">
    <source>
        <dbReference type="EMBL" id="KKQ70588.1"/>
    </source>
</evidence>
<feature type="compositionally biased region" description="Basic and acidic residues" evidence="1">
    <location>
        <begin position="20"/>
        <end position="54"/>
    </location>
</feature>
<evidence type="ECO:0008006" key="4">
    <source>
        <dbReference type="Google" id="ProtNLM"/>
    </source>
</evidence>
<dbReference type="Proteomes" id="UP000034022">
    <property type="component" value="Unassembled WGS sequence"/>
</dbReference>
<organism evidence="2 3">
    <name type="scientific">Candidatus Falkowbacteria bacterium GW2011_GWE1_38_31</name>
    <dbReference type="NCBI Taxonomy" id="1618638"/>
    <lineage>
        <taxon>Bacteria</taxon>
        <taxon>Candidatus Falkowiibacteriota</taxon>
    </lineage>
</organism>
<evidence type="ECO:0000313" key="3">
    <source>
        <dbReference type="Proteomes" id="UP000034022"/>
    </source>
</evidence>
<dbReference type="AlphaFoldDB" id="A0A0G0JT09"/>
<reference evidence="2 3" key="1">
    <citation type="journal article" date="2015" name="Nature">
        <title>rRNA introns, odd ribosomes, and small enigmatic genomes across a large radiation of phyla.</title>
        <authorList>
            <person name="Brown C.T."/>
            <person name="Hug L.A."/>
            <person name="Thomas B.C."/>
            <person name="Sharon I."/>
            <person name="Castelle C.J."/>
            <person name="Singh A."/>
            <person name="Wilkins M.J."/>
            <person name="Williams K.H."/>
            <person name="Banfield J.F."/>
        </authorList>
    </citation>
    <scope>NUCLEOTIDE SEQUENCE [LARGE SCALE GENOMIC DNA]</scope>
</reference>
<evidence type="ECO:0000256" key="1">
    <source>
        <dbReference type="SAM" id="MobiDB-lite"/>
    </source>
</evidence>
<dbReference type="EMBL" id="LBUU01000004">
    <property type="protein sequence ID" value="KKQ70588.1"/>
    <property type="molecule type" value="Genomic_DNA"/>
</dbReference>